<proteinExistence type="inferred from homology"/>
<evidence type="ECO:0000256" key="7">
    <source>
        <dbReference type="ARBA" id="ARBA00023180"/>
    </source>
</evidence>
<dbReference type="CDD" id="cd07061">
    <property type="entry name" value="HP_HAP_like"/>
    <property type="match status" value="1"/>
</dbReference>
<dbReference type="InterPro" id="IPR033379">
    <property type="entry name" value="Acid_Pase_AS"/>
</dbReference>
<dbReference type="EC" id="3.1.3.2" evidence="3"/>
<dbReference type="PANTHER" id="PTHR11567:SF211">
    <property type="entry name" value="PROSTATIC ACID PHOSPHATASE"/>
    <property type="match status" value="1"/>
</dbReference>
<dbReference type="PANTHER" id="PTHR11567">
    <property type="entry name" value="ACID PHOSPHATASE-RELATED"/>
    <property type="match status" value="1"/>
</dbReference>
<dbReference type="InterPro" id="IPR050645">
    <property type="entry name" value="Histidine_acid_phosphatase"/>
</dbReference>
<evidence type="ECO:0000313" key="10">
    <source>
        <dbReference type="WBParaSite" id="Gr19_v10_g429.t1"/>
    </source>
</evidence>
<comment type="catalytic activity">
    <reaction evidence="1">
        <text>a phosphate monoester + H2O = an alcohol + phosphate</text>
        <dbReference type="Rhea" id="RHEA:15017"/>
        <dbReference type="ChEBI" id="CHEBI:15377"/>
        <dbReference type="ChEBI" id="CHEBI:30879"/>
        <dbReference type="ChEBI" id="CHEBI:43474"/>
        <dbReference type="ChEBI" id="CHEBI:67140"/>
        <dbReference type="EC" id="3.1.3.2"/>
    </reaction>
</comment>
<evidence type="ECO:0000256" key="8">
    <source>
        <dbReference type="SAM" id="SignalP"/>
    </source>
</evidence>
<feature type="signal peptide" evidence="8">
    <location>
        <begin position="1"/>
        <end position="21"/>
    </location>
</feature>
<dbReference type="Proteomes" id="UP000887572">
    <property type="component" value="Unplaced"/>
</dbReference>
<evidence type="ECO:0000313" key="9">
    <source>
        <dbReference type="Proteomes" id="UP000887572"/>
    </source>
</evidence>
<keyword evidence="7" id="KW-0325">Glycoprotein</keyword>
<dbReference type="WBParaSite" id="Gr19_v10_g429.t1">
    <property type="protein sequence ID" value="Gr19_v10_g429.t1"/>
    <property type="gene ID" value="Gr19_v10_g429"/>
</dbReference>
<keyword evidence="5" id="KW-0378">Hydrolase</keyword>
<evidence type="ECO:0000256" key="2">
    <source>
        <dbReference type="ARBA" id="ARBA00005375"/>
    </source>
</evidence>
<keyword evidence="4 8" id="KW-0732">Signal</keyword>
<accession>A0A914HTE8</accession>
<dbReference type="GO" id="GO:0003993">
    <property type="term" value="F:acid phosphatase activity"/>
    <property type="evidence" value="ECO:0007669"/>
    <property type="project" value="UniProtKB-EC"/>
</dbReference>
<comment type="similarity">
    <text evidence="2">Belongs to the histidine acid phosphatase family.</text>
</comment>
<dbReference type="InterPro" id="IPR000560">
    <property type="entry name" value="His_Pase_clade-2"/>
</dbReference>
<reference evidence="10" key="1">
    <citation type="submission" date="2022-11" db="UniProtKB">
        <authorList>
            <consortium name="WormBaseParasite"/>
        </authorList>
    </citation>
    <scope>IDENTIFICATION</scope>
</reference>
<dbReference type="PROSITE" id="PS00616">
    <property type="entry name" value="HIS_ACID_PHOSPHAT_1"/>
    <property type="match status" value="1"/>
</dbReference>
<dbReference type="Gene3D" id="3.40.50.1240">
    <property type="entry name" value="Phosphoglycerate mutase-like"/>
    <property type="match status" value="1"/>
</dbReference>
<evidence type="ECO:0000256" key="1">
    <source>
        <dbReference type="ARBA" id="ARBA00000032"/>
    </source>
</evidence>
<evidence type="ECO:0000256" key="5">
    <source>
        <dbReference type="ARBA" id="ARBA00022801"/>
    </source>
</evidence>
<organism evidence="9 10">
    <name type="scientific">Globodera rostochiensis</name>
    <name type="common">Golden nematode worm</name>
    <name type="synonym">Heterodera rostochiensis</name>
    <dbReference type="NCBI Taxonomy" id="31243"/>
    <lineage>
        <taxon>Eukaryota</taxon>
        <taxon>Metazoa</taxon>
        <taxon>Ecdysozoa</taxon>
        <taxon>Nematoda</taxon>
        <taxon>Chromadorea</taxon>
        <taxon>Rhabditida</taxon>
        <taxon>Tylenchina</taxon>
        <taxon>Tylenchomorpha</taxon>
        <taxon>Tylenchoidea</taxon>
        <taxon>Heteroderidae</taxon>
        <taxon>Heteroderinae</taxon>
        <taxon>Globodera</taxon>
    </lineage>
</organism>
<evidence type="ECO:0000256" key="6">
    <source>
        <dbReference type="ARBA" id="ARBA00023157"/>
    </source>
</evidence>
<sequence length="427" mass="49351">MIFFLNVLFLIFLSSDNFSIASDELLLVQALWRHGDRSPTGTFRSDPNQEDAWPQGWGQLSPKGMAQHVVLGSKLKARYIDELKFVSERYLNKEIYLRSTDVNRTLTSAISNMIGFYNRGVPGKDYPNEKEAQWWPHGFTPVAVHTIASYEDHIIPDVPEVPCPRQSAIREIIMKTPEYHQLMERKKQVFYDLSNFTGQQIDIFNFGLIADTLFIEDLYRSELPYPMPEWTRNKTLREEIRKMDFLLDEWINGRGISAFEGVQFDIELPRIRGGPMLWIIIGNMQNKLNCASKNLLHLVSSLKSPVGSPLCDWINGKKYFAYSAHDTTIAALFSALGFNKTNYDVDGYPHYSSCVTFELWRNATNREHYVKAFYWPPDQPSFEDVTRNITGCEENSTLDRFIERSTIFRPVPSPDEYSVECNKTKMA</sequence>
<evidence type="ECO:0000256" key="3">
    <source>
        <dbReference type="ARBA" id="ARBA00012646"/>
    </source>
</evidence>
<evidence type="ECO:0000256" key="4">
    <source>
        <dbReference type="ARBA" id="ARBA00022729"/>
    </source>
</evidence>
<name>A0A914HTE8_GLORO</name>
<dbReference type="SUPFAM" id="SSF53254">
    <property type="entry name" value="Phosphoglycerate mutase-like"/>
    <property type="match status" value="1"/>
</dbReference>
<dbReference type="InterPro" id="IPR029033">
    <property type="entry name" value="His_PPase_superfam"/>
</dbReference>
<dbReference type="Pfam" id="PF00328">
    <property type="entry name" value="His_Phos_2"/>
    <property type="match status" value="1"/>
</dbReference>
<keyword evidence="9" id="KW-1185">Reference proteome</keyword>
<protein>
    <recommendedName>
        <fullName evidence="3">acid phosphatase</fullName>
        <ecNumber evidence="3">3.1.3.2</ecNumber>
    </recommendedName>
</protein>
<keyword evidence="6" id="KW-1015">Disulfide bond</keyword>
<feature type="chain" id="PRO_5037988632" description="acid phosphatase" evidence="8">
    <location>
        <begin position="22"/>
        <end position="427"/>
    </location>
</feature>
<dbReference type="AlphaFoldDB" id="A0A914HTE8"/>